<evidence type="ECO:0000256" key="2">
    <source>
        <dbReference type="ARBA" id="ARBA00021310"/>
    </source>
</evidence>
<evidence type="ECO:0000259" key="7">
    <source>
        <dbReference type="Pfam" id="PF11967"/>
    </source>
</evidence>
<gene>
    <name evidence="8" type="ORF">A3J46_03075</name>
</gene>
<protein>
    <recommendedName>
        <fullName evidence="2">DNA repair protein RecO</fullName>
    </recommendedName>
    <alternativeName>
        <fullName evidence="6">Recombination protein O</fullName>
    </alternativeName>
</protein>
<comment type="similarity">
    <text evidence="1">Belongs to the RecO family.</text>
</comment>
<accession>A0A1F8FAS8</accession>
<dbReference type="Proteomes" id="UP000177167">
    <property type="component" value="Unassembled WGS sequence"/>
</dbReference>
<name>A0A1F8FAS8_9BACT</name>
<dbReference type="PANTHER" id="PTHR33991:SF1">
    <property type="entry name" value="DNA REPAIR PROTEIN RECO"/>
    <property type="match status" value="1"/>
</dbReference>
<dbReference type="PANTHER" id="PTHR33991">
    <property type="entry name" value="DNA REPAIR PROTEIN RECO"/>
    <property type="match status" value="1"/>
</dbReference>
<evidence type="ECO:0000256" key="1">
    <source>
        <dbReference type="ARBA" id="ARBA00007452"/>
    </source>
</evidence>
<organism evidence="8 9">
    <name type="scientific">Candidatus Yanofskybacteria bacterium RIFCSPHIGHO2_02_FULL_41_11</name>
    <dbReference type="NCBI Taxonomy" id="1802675"/>
    <lineage>
        <taxon>Bacteria</taxon>
        <taxon>Candidatus Yanofskyibacteriota</taxon>
    </lineage>
</organism>
<dbReference type="InterPro" id="IPR037278">
    <property type="entry name" value="ARFGAP/RecO"/>
</dbReference>
<proteinExistence type="inferred from homology"/>
<evidence type="ECO:0000256" key="5">
    <source>
        <dbReference type="ARBA" id="ARBA00023204"/>
    </source>
</evidence>
<feature type="domain" description="DNA replication/recombination mediator RecO N-terminal" evidence="7">
    <location>
        <begin position="2"/>
        <end position="74"/>
    </location>
</feature>
<evidence type="ECO:0000313" key="9">
    <source>
        <dbReference type="Proteomes" id="UP000177167"/>
    </source>
</evidence>
<dbReference type="GO" id="GO:0006310">
    <property type="term" value="P:DNA recombination"/>
    <property type="evidence" value="ECO:0007669"/>
    <property type="project" value="UniProtKB-KW"/>
</dbReference>
<keyword evidence="3" id="KW-0227">DNA damage</keyword>
<reference evidence="8 9" key="1">
    <citation type="journal article" date="2016" name="Nat. Commun.">
        <title>Thousands of microbial genomes shed light on interconnected biogeochemical processes in an aquifer system.</title>
        <authorList>
            <person name="Anantharaman K."/>
            <person name="Brown C.T."/>
            <person name="Hug L.A."/>
            <person name="Sharon I."/>
            <person name="Castelle C.J."/>
            <person name="Probst A.J."/>
            <person name="Thomas B.C."/>
            <person name="Singh A."/>
            <person name="Wilkins M.J."/>
            <person name="Karaoz U."/>
            <person name="Brodie E.L."/>
            <person name="Williams K.H."/>
            <person name="Hubbard S.S."/>
            <person name="Banfield J.F."/>
        </authorList>
    </citation>
    <scope>NUCLEOTIDE SEQUENCE [LARGE SCALE GENOMIC DNA]</scope>
</reference>
<dbReference type="SUPFAM" id="SSF57863">
    <property type="entry name" value="ArfGap/RecO-like zinc finger"/>
    <property type="match status" value="1"/>
</dbReference>
<dbReference type="EMBL" id="MGJP01000012">
    <property type="protein sequence ID" value="OGN10237.1"/>
    <property type="molecule type" value="Genomic_DNA"/>
</dbReference>
<sequence length="175" mass="19822">MKTRAIILKKQNTGEYDQLVTCYTQELGKAMTIAKSILKKNSIQAMHLDLFNLVEFELINGNHLPIVTGAQAEKTYPNLKKSLGSLGVAYAIADYIDKIVFEYSKDDEMWNLLVKMLNDLDLGKQPLPVLKETQAKLLSVMGYQPDASVDRFFEHIAGRRFNSLSFAYSVLKLKE</sequence>
<evidence type="ECO:0000256" key="4">
    <source>
        <dbReference type="ARBA" id="ARBA00023172"/>
    </source>
</evidence>
<dbReference type="AlphaFoldDB" id="A0A1F8FAS8"/>
<dbReference type="InterPro" id="IPR012340">
    <property type="entry name" value="NA-bd_OB-fold"/>
</dbReference>
<dbReference type="GO" id="GO:0006302">
    <property type="term" value="P:double-strand break repair"/>
    <property type="evidence" value="ECO:0007669"/>
    <property type="project" value="TreeGrafter"/>
</dbReference>
<dbReference type="InterPro" id="IPR022572">
    <property type="entry name" value="DNA_rep/recomb_RecO_N"/>
</dbReference>
<dbReference type="NCBIfam" id="TIGR00613">
    <property type="entry name" value="reco"/>
    <property type="match status" value="1"/>
</dbReference>
<dbReference type="GO" id="GO:0043590">
    <property type="term" value="C:bacterial nucleoid"/>
    <property type="evidence" value="ECO:0007669"/>
    <property type="project" value="TreeGrafter"/>
</dbReference>
<keyword evidence="4" id="KW-0233">DNA recombination</keyword>
<comment type="caution">
    <text evidence="8">The sequence shown here is derived from an EMBL/GenBank/DDBJ whole genome shotgun (WGS) entry which is preliminary data.</text>
</comment>
<evidence type="ECO:0000256" key="3">
    <source>
        <dbReference type="ARBA" id="ARBA00022763"/>
    </source>
</evidence>
<dbReference type="Pfam" id="PF02565">
    <property type="entry name" value="RecO_C"/>
    <property type="match status" value="1"/>
</dbReference>
<dbReference type="Gene3D" id="2.40.50.140">
    <property type="entry name" value="Nucleic acid-binding proteins"/>
    <property type="match status" value="1"/>
</dbReference>
<dbReference type="Pfam" id="PF11967">
    <property type="entry name" value="RecO_N"/>
    <property type="match status" value="1"/>
</dbReference>
<evidence type="ECO:0000313" key="8">
    <source>
        <dbReference type="EMBL" id="OGN10237.1"/>
    </source>
</evidence>
<dbReference type="Gene3D" id="1.20.1440.120">
    <property type="entry name" value="Recombination protein O, C-terminal domain"/>
    <property type="match status" value="1"/>
</dbReference>
<dbReference type="SUPFAM" id="SSF50249">
    <property type="entry name" value="Nucleic acid-binding proteins"/>
    <property type="match status" value="1"/>
</dbReference>
<dbReference type="InterPro" id="IPR042242">
    <property type="entry name" value="RecO_C"/>
</dbReference>
<dbReference type="InterPro" id="IPR003717">
    <property type="entry name" value="RecO"/>
</dbReference>
<keyword evidence="5" id="KW-0234">DNA repair</keyword>
<evidence type="ECO:0000256" key="6">
    <source>
        <dbReference type="ARBA" id="ARBA00033409"/>
    </source>
</evidence>